<organism evidence="1">
    <name type="scientific">Candidatus Kentrum sp. MB</name>
    <dbReference type="NCBI Taxonomy" id="2138164"/>
    <lineage>
        <taxon>Bacteria</taxon>
        <taxon>Pseudomonadati</taxon>
        <taxon>Pseudomonadota</taxon>
        <taxon>Gammaproteobacteria</taxon>
        <taxon>Candidatus Kentrum</taxon>
    </lineage>
</organism>
<evidence type="ECO:0000313" key="1">
    <source>
        <dbReference type="EMBL" id="VFK30473.1"/>
    </source>
</evidence>
<dbReference type="EMBL" id="CAADFO010000065">
    <property type="protein sequence ID" value="VFK30473.1"/>
    <property type="molecule type" value="Genomic_DNA"/>
</dbReference>
<protein>
    <submittedName>
        <fullName evidence="1">Uncharacterized protein</fullName>
    </submittedName>
</protein>
<accession>A0A450XMB1</accession>
<name>A0A450XMB1_9GAMM</name>
<dbReference type="AlphaFoldDB" id="A0A450XMB1"/>
<proteinExistence type="predicted"/>
<reference evidence="1" key="1">
    <citation type="submission" date="2019-02" db="EMBL/GenBank/DDBJ databases">
        <authorList>
            <person name="Gruber-Vodicka R. H."/>
            <person name="Seah K. B. B."/>
        </authorList>
    </citation>
    <scope>NUCLEOTIDE SEQUENCE</scope>
    <source>
        <strain evidence="1">BECK_BZ197</strain>
    </source>
</reference>
<gene>
    <name evidence="1" type="ORF">BECKMB1821G_GA0114241_106522</name>
</gene>
<sequence>MELKPIYRCVAAIDVHQAKLGAFCTRTKPDRPKWSCGSLAVSKETAKQWQNGSHRFDRNRW</sequence>